<sequence length="165" mass="19097">MPLYRLHCISAHYQEYRHVKDLVTQSAKLLLDNGSPIREIKFLGTKSLPQRMKRHKAYHTIGDYWTMNFDTSPRLLARLNDQMRSDPRVIRWTMLKLGEKLEDVVDERVNLSVSPSDEASDSSTLEECLLALTGGVKGLEETLRVVEMWKFCVIYSIRHLSALFS</sequence>
<proteinExistence type="inferred from homology"/>
<protein>
    <submittedName>
        <fullName evidence="2">Ribosomal S6</fullName>
    </submittedName>
</protein>
<dbReference type="STRING" id="2282107.A0A286UGH0"/>
<dbReference type="GO" id="GO:0070181">
    <property type="term" value="F:small ribosomal subunit rRNA binding"/>
    <property type="evidence" value="ECO:0007669"/>
    <property type="project" value="TreeGrafter"/>
</dbReference>
<dbReference type="PANTHER" id="PTHR21011">
    <property type="entry name" value="MITOCHONDRIAL 28S RIBOSOMAL PROTEIN S6"/>
    <property type="match status" value="1"/>
</dbReference>
<dbReference type="PANTHER" id="PTHR21011:SF1">
    <property type="entry name" value="SMALL RIBOSOMAL SUBUNIT PROTEIN BS6M"/>
    <property type="match status" value="1"/>
</dbReference>
<evidence type="ECO:0000313" key="3">
    <source>
        <dbReference type="Proteomes" id="UP000217199"/>
    </source>
</evidence>
<dbReference type="Proteomes" id="UP000217199">
    <property type="component" value="Unassembled WGS sequence"/>
</dbReference>
<dbReference type="Pfam" id="PF01250">
    <property type="entry name" value="Ribosomal_S6"/>
    <property type="match status" value="1"/>
</dbReference>
<dbReference type="Gene3D" id="3.30.70.60">
    <property type="match status" value="1"/>
</dbReference>
<comment type="similarity">
    <text evidence="1">Belongs to the bacterial ribosomal protein bS6 family.</text>
</comment>
<dbReference type="InterPro" id="IPR014717">
    <property type="entry name" value="Transl_elong_EF1B/ribsomal_bS6"/>
</dbReference>
<dbReference type="SUPFAM" id="SSF54995">
    <property type="entry name" value="Ribosomal protein S6"/>
    <property type="match status" value="1"/>
</dbReference>
<dbReference type="FunCoup" id="A0A286UGH0">
    <property type="interactions" value="101"/>
</dbReference>
<accession>A0A286UGH0</accession>
<dbReference type="EMBL" id="NBII01000005">
    <property type="protein sequence ID" value="PAV18693.1"/>
    <property type="molecule type" value="Genomic_DNA"/>
</dbReference>
<dbReference type="AlphaFoldDB" id="A0A286UGH0"/>
<dbReference type="InterPro" id="IPR000529">
    <property type="entry name" value="Ribosomal_bS6"/>
</dbReference>
<dbReference type="GO" id="GO:0005763">
    <property type="term" value="C:mitochondrial small ribosomal subunit"/>
    <property type="evidence" value="ECO:0007669"/>
    <property type="project" value="TreeGrafter"/>
</dbReference>
<dbReference type="GO" id="GO:0006412">
    <property type="term" value="P:translation"/>
    <property type="evidence" value="ECO:0007669"/>
    <property type="project" value="InterPro"/>
</dbReference>
<dbReference type="OrthoDB" id="10259681at2759"/>
<evidence type="ECO:0000313" key="2">
    <source>
        <dbReference type="EMBL" id="PAV18693.1"/>
    </source>
</evidence>
<reference evidence="2 3" key="1">
    <citation type="journal article" date="2017" name="Mol. Ecol.">
        <title>Comparative and population genomic landscape of Phellinus noxius: A hypervariable fungus causing root rot in trees.</title>
        <authorList>
            <person name="Chung C.L."/>
            <person name="Lee T.J."/>
            <person name="Akiba M."/>
            <person name="Lee H.H."/>
            <person name="Kuo T.H."/>
            <person name="Liu D."/>
            <person name="Ke H.M."/>
            <person name="Yokoi T."/>
            <person name="Roa M.B."/>
            <person name="Lu M.J."/>
            <person name="Chang Y.Y."/>
            <person name="Ann P.J."/>
            <person name="Tsai J.N."/>
            <person name="Chen C.Y."/>
            <person name="Tzean S.S."/>
            <person name="Ota Y."/>
            <person name="Hattori T."/>
            <person name="Sahashi N."/>
            <person name="Liou R.F."/>
            <person name="Kikuchi T."/>
            <person name="Tsai I.J."/>
        </authorList>
    </citation>
    <scope>NUCLEOTIDE SEQUENCE [LARGE SCALE GENOMIC DNA]</scope>
    <source>
        <strain evidence="2 3">FFPRI411160</strain>
    </source>
</reference>
<dbReference type="InterPro" id="IPR035980">
    <property type="entry name" value="Ribosomal_bS6_sf"/>
</dbReference>
<dbReference type="InParanoid" id="A0A286UGH0"/>
<evidence type="ECO:0000256" key="1">
    <source>
        <dbReference type="ARBA" id="ARBA00009512"/>
    </source>
</evidence>
<dbReference type="GO" id="GO:0003735">
    <property type="term" value="F:structural constituent of ribosome"/>
    <property type="evidence" value="ECO:0007669"/>
    <property type="project" value="InterPro"/>
</dbReference>
<comment type="caution">
    <text evidence="2">The sequence shown here is derived from an EMBL/GenBank/DDBJ whole genome shotgun (WGS) entry which is preliminary data.</text>
</comment>
<gene>
    <name evidence="2" type="ORF">PNOK_0553600</name>
</gene>
<organism evidence="2 3">
    <name type="scientific">Pyrrhoderma noxium</name>
    <dbReference type="NCBI Taxonomy" id="2282107"/>
    <lineage>
        <taxon>Eukaryota</taxon>
        <taxon>Fungi</taxon>
        <taxon>Dikarya</taxon>
        <taxon>Basidiomycota</taxon>
        <taxon>Agaricomycotina</taxon>
        <taxon>Agaricomycetes</taxon>
        <taxon>Hymenochaetales</taxon>
        <taxon>Hymenochaetaceae</taxon>
        <taxon>Pyrrhoderma</taxon>
    </lineage>
</organism>
<dbReference type="CDD" id="cd15465">
    <property type="entry name" value="bS6_mito"/>
    <property type="match status" value="1"/>
</dbReference>
<name>A0A286UGH0_9AGAM</name>
<keyword evidence="3" id="KW-1185">Reference proteome</keyword>